<dbReference type="Proteomes" id="UP001145742">
    <property type="component" value="Unassembled WGS sequence"/>
</dbReference>
<feature type="compositionally biased region" description="Polar residues" evidence="1">
    <location>
        <begin position="1"/>
        <end position="11"/>
    </location>
</feature>
<evidence type="ECO:0000313" key="2">
    <source>
        <dbReference type="EMBL" id="KAJ7419360.1"/>
    </source>
</evidence>
<feature type="region of interest" description="Disordered" evidence="1">
    <location>
        <begin position="155"/>
        <end position="201"/>
    </location>
</feature>
<feature type="compositionally biased region" description="Polar residues" evidence="1">
    <location>
        <begin position="177"/>
        <end position="187"/>
    </location>
</feature>
<feature type="compositionally biased region" description="Basic and acidic residues" evidence="1">
    <location>
        <begin position="188"/>
        <end position="201"/>
    </location>
</feature>
<proteinExistence type="predicted"/>
<accession>A0ABQ9DIG2</accession>
<dbReference type="EMBL" id="WHWB01033519">
    <property type="protein sequence ID" value="KAJ7419360.1"/>
    <property type="molecule type" value="Genomic_DNA"/>
</dbReference>
<feature type="region of interest" description="Disordered" evidence="1">
    <location>
        <begin position="1"/>
        <end position="24"/>
    </location>
</feature>
<comment type="caution">
    <text evidence="2">The sequence shown here is derived from an EMBL/GenBank/DDBJ whole genome shotgun (WGS) entry which is preliminary data.</text>
</comment>
<name>A0ABQ9DIG2_9PASS</name>
<organism evidence="2 3">
    <name type="scientific">Willisornis vidua</name>
    <name type="common">Xingu scale-backed antbird</name>
    <dbReference type="NCBI Taxonomy" id="1566151"/>
    <lineage>
        <taxon>Eukaryota</taxon>
        <taxon>Metazoa</taxon>
        <taxon>Chordata</taxon>
        <taxon>Craniata</taxon>
        <taxon>Vertebrata</taxon>
        <taxon>Euteleostomi</taxon>
        <taxon>Archelosauria</taxon>
        <taxon>Archosauria</taxon>
        <taxon>Dinosauria</taxon>
        <taxon>Saurischia</taxon>
        <taxon>Theropoda</taxon>
        <taxon>Coelurosauria</taxon>
        <taxon>Aves</taxon>
        <taxon>Neognathae</taxon>
        <taxon>Neoaves</taxon>
        <taxon>Telluraves</taxon>
        <taxon>Australaves</taxon>
        <taxon>Passeriformes</taxon>
        <taxon>Thamnophilidae</taxon>
        <taxon>Willisornis</taxon>
    </lineage>
</organism>
<protein>
    <submittedName>
        <fullName evidence="2">Uncharacterized protein</fullName>
    </submittedName>
</protein>
<keyword evidence="3" id="KW-1185">Reference proteome</keyword>
<reference evidence="2" key="1">
    <citation type="submission" date="2019-10" db="EMBL/GenBank/DDBJ databases">
        <authorList>
            <person name="Soares A.E.R."/>
            <person name="Aleixo A."/>
            <person name="Schneider P."/>
            <person name="Miyaki C.Y."/>
            <person name="Schneider M.P."/>
            <person name="Mello C."/>
            <person name="Vasconcelos A.T.R."/>
        </authorList>
    </citation>
    <scope>NUCLEOTIDE SEQUENCE</scope>
    <source>
        <tissue evidence="2">Muscle</tissue>
    </source>
</reference>
<evidence type="ECO:0000313" key="3">
    <source>
        <dbReference type="Proteomes" id="UP001145742"/>
    </source>
</evidence>
<evidence type="ECO:0000256" key="1">
    <source>
        <dbReference type="SAM" id="MobiDB-lite"/>
    </source>
</evidence>
<gene>
    <name evidence="2" type="ORF">WISP_54333</name>
</gene>
<sequence length="201" mass="22337">MGENLDQTQMKSRVGENPNRIPAQIRIGGNSNWIQAKSGMGENLDWIQPESGMGENPDRILAQIRNGGKSGLDSDGIQKGEKPNQIPVQIRNGEKLGLDRAWIWNGGKPRLNSSPNPEWEKIRTGLGLGTRTGENWEWNRHEIQNVGQLRPARGRNWEWGKTSPGVRGGLWEEPQGTIGTTDRNGSGNRDEREGSDQGRGR</sequence>